<reference evidence="1" key="1">
    <citation type="journal article" date="2014" name="Front. Microbiol.">
        <title>High frequency of phylogenetically diverse reductive dehalogenase-homologous genes in deep subseafloor sedimentary metagenomes.</title>
        <authorList>
            <person name="Kawai M."/>
            <person name="Futagami T."/>
            <person name="Toyoda A."/>
            <person name="Takaki Y."/>
            <person name="Nishi S."/>
            <person name="Hori S."/>
            <person name="Arai W."/>
            <person name="Tsubouchi T."/>
            <person name="Morono Y."/>
            <person name="Uchiyama I."/>
            <person name="Ito T."/>
            <person name="Fujiyama A."/>
            <person name="Inagaki F."/>
            <person name="Takami H."/>
        </authorList>
    </citation>
    <scope>NUCLEOTIDE SEQUENCE</scope>
    <source>
        <strain evidence="1">Expedition CK06-06</strain>
    </source>
</reference>
<proteinExistence type="predicted"/>
<evidence type="ECO:0000313" key="1">
    <source>
        <dbReference type="EMBL" id="GAI25171.1"/>
    </source>
</evidence>
<protein>
    <submittedName>
        <fullName evidence="1">Uncharacterized protein</fullName>
    </submittedName>
</protein>
<organism evidence="1">
    <name type="scientific">marine sediment metagenome</name>
    <dbReference type="NCBI Taxonomy" id="412755"/>
    <lineage>
        <taxon>unclassified sequences</taxon>
        <taxon>metagenomes</taxon>
        <taxon>ecological metagenomes</taxon>
    </lineage>
</organism>
<name>X1N4J1_9ZZZZ</name>
<feature type="non-terminal residue" evidence="1">
    <location>
        <position position="1"/>
    </location>
</feature>
<gene>
    <name evidence="1" type="ORF">S06H3_27974</name>
</gene>
<accession>X1N4J1</accession>
<dbReference type="AlphaFoldDB" id="X1N4J1"/>
<dbReference type="EMBL" id="BARV01016282">
    <property type="protein sequence ID" value="GAI25171.1"/>
    <property type="molecule type" value="Genomic_DNA"/>
</dbReference>
<comment type="caution">
    <text evidence="1">The sequence shown here is derived from an EMBL/GenBank/DDBJ whole genome shotgun (WGS) entry which is preliminary data.</text>
</comment>
<sequence>FKNGECEEKNTDVELTPDGGKLVEELESRIKKCIGTSLLDEEGIHYSATPRDYWDLDDDFVFEDMSLVGIELKKNGNREEYFIKANPSKKDLEIFDSQVLRDGAWCDIVKLLEVE</sequence>